<dbReference type="Gene3D" id="3.40.190.10">
    <property type="entry name" value="Periplasmic binding protein-like II"/>
    <property type="match status" value="2"/>
</dbReference>
<accession>A0ABV5S3I7</accession>
<evidence type="ECO:0000313" key="3">
    <source>
        <dbReference type="Proteomes" id="UP001589532"/>
    </source>
</evidence>
<evidence type="ECO:0008006" key="4">
    <source>
        <dbReference type="Google" id="ProtNLM"/>
    </source>
</evidence>
<name>A0ABV5S3I7_9ACTN</name>
<comment type="caution">
    <text evidence="2">The sequence shown here is derived from an EMBL/GenBank/DDBJ whole genome shotgun (WGS) entry which is preliminary data.</text>
</comment>
<dbReference type="RefSeq" id="WP_345003285.1">
    <property type="nucleotide sequence ID" value="NZ_BAAAXV010000012.1"/>
</dbReference>
<evidence type="ECO:0000256" key="1">
    <source>
        <dbReference type="SAM" id="SignalP"/>
    </source>
</evidence>
<dbReference type="PROSITE" id="PS51257">
    <property type="entry name" value="PROKAR_LIPOPROTEIN"/>
    <property type="match status" value="1"/>
</dbReference>
<organism evidence="2 3">
    <name type="scientific">Nonomuraea helvata</name>
    <dbReference type="NCBI Taxonomy" id="37484"/>
    <lineage>
        <taxon>Bacteria</taxon>
        <taxon>Bacillati</taxon>
        <taxon>Actinomycetota</taxon>
        <taxon>Actinomycetes</taxon>
        <taxon>Streptosporangiales</taxon>
        <taxon>Streptosporangiaceae</taxon>
        <taxon>Nonomuraea</taxon>
    </lineage>
</organism>
<keyword evidence="3" id="KW-1185">Reference proteome</keyword>
<keyword evidence="1" id="KW-0732">Signal</keyword>
<dbReference type="EMBL" id="JBHMBW010000021">
    <property type="protein sequence ID" value="MFB9626235.1"/>
    <property type="molecule type" value="Genomic_DNA"/>
</dbReference>
<feature type="chain" id="PRO_5047302208" description="Extracellular solute-binding protein" evidence="1">
    <location>
        <begin position="19"/>
        <end position="543"/>
    </location>
</feature>
<protein>
    <recommendedName>
        <fullName evidence="4">Extracellular solute-binding protein</fullName>
    </recommendedName>
</protein>
<dbReference type="InterPro" id="IPR050490">
    <property type="entry name" value="Bact_solute-bd_prot1"/>
</dbReference>
<dbReference type="Proteomes" id="UP001589532">
    <property type="component" value="Unassembled WGS sequence"/>
</dbReference>
<reference evidence="2 3" key="1">
    <citation type="submission" date="2024-09" db="EMBL/GenBank/DDBJ databases">
        <authorList>
            <person name="Sun Q."/>
            <person name="Mori K."/>
        </authorList>
    </citation>
    <scope>NUCLEOTIDE SEQUENCE [LARGE SCALE GENOMIC DNA]</scope>
    <source>
        <strain evidence="2 3">JCM 3143</strain>
    </source>
</reference>
<dbReference type="PANTHER" id="PTHR43649:SF12">
    <property type="entry name" value="DIACETYLCHITOBIOSE BINDING PROTEIN DASA"/>
    <property type="match status" value="1"/>
</dbReference>
<proteinExistence type="predicted"/>
<dbReference type="SUPFAM" id="SSF53850">
    <property type="entry name" value="Periplasmic binding protein-like II"/>
    <property type="match status" value="1"/>
</dbReference>
<feature type="signal peptide" evidence="1">
    <location>
        <begin position="1"/>
        <end position="18"/>
    </location>
</feature>
<dbReference type="PANTHER" id="PTHR43649">
    <property type="entry name" value="ARABINOSE-BINDING PROTEIN-RELATED"/>
    <property type="match status" value="1"/>
</dbReference>
<evidence type="ECO:0000313" key="2">
    <source>
        <dbReference type="EMBL" id="MFB9626235.1"/>
    </source>
</evidence>
<sequence>MSVRVVVAALTAGFLALAACSAEKPKQEQKAGTIKIFAQQNADQHLSNSPFTKRVQQKLGVTLTFETTTWDSAAAKEKRQISLASGDLPDVYMLIPWVDAFSPAELIRMGKQGVLVPLNDLIDKYAPNVKKALESMPDFKRLATAPDGKIYGMPQWNDCFHCSYPSKFWMNSAWLKKLGLKQPTTPDELREVLKAFKAKDPNGNGKADEIPLSANTANPLLPYLMNAFVYDPQATGAYGSTLAVNAGKVQLQAVQPGWREGLRYIAGLYKDGLIDQAAFTQNGDAMKAKGDKAGASVVGAATVHHPAQLVTLGQKDRRDRDYDAVAPLTGPSGAQYATYILPSLPGASFVITSKASEATQIAAIKLLDYLFTDEGHVLGQVGEEGKDWAKAGPGDVALDESLKPSFKTLTQPEGAPKREGAWGPMAEYDNTKEFRNAQVTSTDIYDQAGYERRLFKAAELYAGKEPKDQVFPIWHTKIAPEEAGELATLQTNIDNYVNQFSLQFVTGQKNIDDDSAWQAYLDGLNGLSLTRYLQIQQKAYDAL</sequence>
<gene>
    <name evidence="2" type="ORF">ACFFSA_24390</name>
</gene>